<dbReference type="SMART" id="SM01130">
    <property type="entry name" value="DHDPS"/>
    <property type="match status" value="1"/>
</dbReference>
<comment type="similarity">
    <text evidence="2">Belongs to the DapA family.</text>
</comment>
<dbReference type="Proteomes" id="UP001164286">
    <property type="component" value="Unassembled WGS sequence"/>
</dbReference>
<dbReference type="PANTHER" id="PTHR12128:SF66">
    <property type="entry name" value="4-HYDROXY-2-OXOGLUTARATE ALDOLASE, MITOCHONDRIAL"/>
    <property type="match status" value="1"/>
</dbReference>
<dbReference type="Gene3D" id="3.20.20.70">
    <property type="entry name" value="Aldolase class I"/>
    <property type="match status" value="1"/>
</dbReference>
<dbReference type="SUPFAM" id="SSF51569">
    <property type="entry name" value="Aldolase"/>
    <property type="match status" value="1"/>
</dbReference>
<sequence length="309" mass="32953">MSTPVPPRGLYVPTVIFYNDDDTLDTASIEKHALRMAQGGMAGVVVQGTNGESVHLDADERKLAISTTRSVLDKNGYSHIPIVAGTGMMSLKETLEMTRQAKEAGAAFSLVIAPHYWAAAMTKPVLMDYFTKLADKSVLPVILYNFPGVTAGIDLDSDMIIALAQHPNIVGAKFTCGNVGKVHRVARHTTVDKFAPMGGKSDFLIHGLLAGMTGATCGLCNLFPKVHVDCWTKYESGDMKGARELQDILADADSAAGKIGGLAGYKLAVSKYFGYGNGTVRSPLPNVTEAGLKASDDIFGRLMALEEKL</sequence>
<accession>A0AA38HCQ1</accession>
<dbReference type="GO" id="GO:0008840">
    <property type="term" value="F:4-hydroxy-tetrahydrodipicolinate synthase activity"/>
    <property type="evidence" value="ECO:0007669"/>
    <property type="project" value="TreeGrafter"/>
</dbReference>
<evidence type="ECO:0000313" key="4">
    <source>
        <dbReference type="EMBL" id="KAI9637791.1"/>
    </source>
</evidence>
<dbReference type="GeneID" id="77731069"/>
<dbReference type="PANTHER" id="PTHR12128">
    <property type="entry name" value="DIHYDRODIPICOLINATE SYNTHASE"/>
    <property type="match status" value="1"/>
</dbReference>
<feature type="active site" description="Schiff-base intermediate with substrate" evidence="3">
    <location>
        <position position="173"/>
    </location>
</feature>
<protein>
    <recommendedName>
        <fullName evidence="6">Dihydrodipicolinate synthase</fullName>
    </recommendedName>
</protein>
<dbReference type="CDD" id="cd00408">
    <property type="entry name" value="DHDPS-like"/>
    <property type="match status" value="1"/>
</dbReference>
<dbReference type="InterPro" id="IPR002220">
    <property type="entry name" value="DapA-like"/>
</dbReference>
<keyword evidence="1 2" id="KW-0456">Lyase</keyword>
<evidence type="ECO:0000256" key="3">
    <source>
        <dbReference type="PIRSR" id="PIRSR001365-1"/>
    </source>
</evidence>
<reference evidence="4" key="1">
    <citation type="journal article" date="2022" name="G3 (Bethesda)">
        <title>High quality genome of the basidiomycete yeast Dioszegia hungarica PDD-24b-2 isolated from cloud water.</title>
        <authorList>
            <person name="Jarrige D."/>
            <person name="Haridas S."/>
            <person name="Bleykasten-Grosshans C."/>
            <person name="Joly M."/>
            <person name="Nadalig T."/>
            <person name="Sancelme M."/>
            <person name="Vuilleumier S."/>
            <person name="Grigoriev I.V."/>
            <person name="Amato P."/>
            <person name="Bringel F."/>
        </authorList>
    </citation>
    <scope>NUCLEOTIDE SEQUENCE</scope>
    <source>
        <strain evidence="4">PDD-24b-2</strain>
    </source>
</reference>
<dbReference type="RefSeq" id="XP_052947568.1">
    <property type="nucleotide sequence ID" value="XM_053091864.1"/>
</dbReference>
<comment type="caution">
    <text evidence="4">The sequence shown here is derived from an EMBL/GenBank/DDBJ whole genome shotgun (WGS) entry which is preliminary data.</text>
</comment>
<name>A0AA38HCQ1_9TREE</name>
<dbReference type="PIRSF" id="PIRSF001365">
    <property type="entry name" value="DHDPS"/>
    <property type="match status" value="1"/>
</dbReference>
<gene>
    <name evidence="4" type="ORF">MKK02DRAFT_42162</name>
</gene>
<evidence type="ECO:0000313" key="5">
    <source>
        <dbReference type="Proteomes" id="UP001164286"/>
    </source>
</evidence>
<evidence type="ECO:0008006" key="6">
    <source>
        <dbReference type="Google" id="ProtNLM"/>
    </source>
</evidence>
<proteinExistence type="inferred from homology"/>
<feature type="active site" description="Proton donor/acceptor" evidence="3">
    <location>
        <position position="144"/>
    </location>
</feature>
<dbReference type="EMBL" id="JAKWFO010000003">
    <property type="protein sequence ID" value="KAI9637791.1"/>
    <property type="molecule type" value="Genomic_DNA"/>
</dbReference>
<dbReference type="Pfam" id="PF00701">
    <property type="entry name" value="DHDPS"/>
    <property type="match status" value="1"/>
</dbReference>
<organism evidence="4 5">
    <name type="scientific">Dioszegia hungarica</name>
    <dbReference type="NCBI Taxonomy" id="4972"/>
    <lineage>
        <taxon>Eukaryota</taxon>
        <taxon>Fungi</taxon>
        <taxon>Dikarya</taxon>
        <taxon>Basidiomycota</taxon>
        <taxon>Agaricomycotina</taxon>
        <taxon>Tremellomycetes</taxon>
        <taxon>Tremellales</taxon>
        <taxon>Bulleribasidiaceae</taxon>
        <taxon>Dioszegia</taxon>
    </lineage>
</organism>
<dbReference type="PRINTS" id="PR00146">
    <property type="entry name" value="DHPICSNTHASE"/>
</dbReference>
<evidence type="ECO:0000256" key="1">
    <source>
        <dbReference type="ARBA" id="ARBA00023239"/>
    </source>
</evidence>
<keyword evidence="5" id="KW-1185">Reference proteome</keyword>
<dbReference type="InterPro" id="IPR013785">
    <property type="entry name" value="Aldolase_TIM"/>
</dbReference>
<dbReference type="AlphaFoldDB" id="A0AA38HCQ1"/>
<evidence type="ECO:0000256" key="2">
    <source>
        <dbReference type="PIRNR" id="PIRNR001365"/>
    </source>
</evidence>